<organism evidence="10">
    <name type="scientific">marine sediment metagenome</name>
    <dbReference type="NCBI Taxonomy" id="412755"/>
    <lineage>
        <taxon>unclassified sequences</taxon>
        <taxon>metagenomes</taxon>
        <taxon>ecological metagenomes</taxon>
    </lineage>
</organism>
<feature type="transmembrane region" description="Helical" evidence="8">
    <location>
        <begin position="99"/>
        <end position="118"/>
    </location>
</feature>
<gene>
    <name evidence="10" type="ORF">LCGC14_2267510</name>
</gene>
<dbReference type="PROSITE" id="PS50928">
    <property type="entry name" value="ABC_TM1"/>
    <property type="match status" value="1"/>
</dbReference>
<evidence type="ECO:0000259" key="9">
    <source>
        <dbReference type="PROSITE" id="PS50928"/>
    </source>
</evidence>
<comment type="subcellular location">
    <subcellularLocation>
        <location evidence="1">Cell membrane</location>
        <topology evidence="1">Multi-pass membrane protein</topology>
    </subcellularLocation>
</comment>
<comment type="similarity">
    <text evidence="2">Belongs to the binding-protein-dependent transport system permease family. CysTW subfamily.</text>
</comment>
<dbReference type="InterPro" id="IPR035906">
    <property type="entry name" value="MetI-like_sf"/>
</dbReference>
<name>A0A0F9CXZ4_9ZZZZ</name>
<dbReference type="InterPro" id="IPR000515">
    <property type="entry name" value="MetI-like"/>
</dbReference>
<evidence type="ECO:0000313" key="10">
    <source>
        <dbReference type="EMBL" id="KKL54228.1"/>
    </source>
</evidence>
<evidence type="ECO:0000256" key="7">
    <source>
        <dbReference type="ARBA" id="ARBA00023136"/>
    </source>
</evidence>
<accession>A0A0F9CXZ4</accession>
<dbReference type="SUPFAM" id="SSF161098">
    <property type="entry name" value="MetI-like"/>
    <property type="match status" value="1"/>
</dbReference>
<keyword evidence="4" id="KW-1003">Cell membrane</keyword>
<reference evidence="10" key="1">
    <citation type="journal article" date="2015" name="Nature">
        <title>Complex archaea that bridge the gap between prokaryotes and eukaryotes.</title>
        <authorList>
            <person name="Spang A."/>
            <person name="Saw J.H."/>
            <person name="Jorgensen S.L."/>
            <person name="Zaremba-Niedzwiedzka K."/>
            <person name="Martijn J."/>
            <person name="Lind A.E."/>
            <person name="van Eijk R."/>
            <person name="Schleper C."/>
            <person name="Guy L."/>
            <person name="Ettema T.J."/>
        </authorList>
    </citation>
    <scope>NUCLEOTIDE SEQUENCE</scope>
</reference>
<dbReference type="EMBL" id="LAZR01031272">
    <property type="protein sequence ID" value="KKL54228.1"/>
    <property type="molecule type" value="Genomic_DNA"/>
</dbReference>
<dbReference type="Gene3D" id="1.10.3720.10">
    <property type="entry name" value="MetI-like"/>
    <property type="match status" value="1"/>
</dbReference>
<evidence type="ECO:0000256" key="1">
    <source>
        <dbReference type="ARBA" id="ARBA00004651"/>
    </source>
</evidence>
<keyword evidence="5 8" id="KW-0812">Transmembrane</keyword>
<dbReference type="PANTHER" id="PTHR42929:SF1">
    <property type="entry name" value="INNER MEMBRANE ABC TRANSPORTER PERMEASE PROTEIN YDCU-RELATED"/>
    <property type="match status" value="1"/>
</dbReference>
<dbReference type="PANTHER" id="PTHR42929">
    <property type="entry name" value="INNER MEMBRANE ABC TRANSPORTER PERMEASE PROTEIN YDCU-RELATED-RELATED"/>
    <property type="match status" value="1"/>
</dbReference>
<keyword evidence="3" id="KW-0813">Transport</keyword>
<evidence type="ECO:0000256" key="8">
    <source>
        <dbReference type="SAM" id="Phobius"/>
    </source>
</evidence>
<proteinExistence type="inferred from homology"/>
<evidence type="ECO:0000256" key="4">
    <source>
        <dbReference type="ARBA" id="ARBA00022475"/>
    </source>
</evidence>
<feature type="transmembrane region" description="Helical" evidence="8">
    <location>
        <begin position="7"/>
        <end position="35"/>
    </location>
</feature>
<evidence type="ECO:0000256" key="6">
    <source>
        <dbReference type="ARBA" id="ARBA00022989"/>
    </source>
</evidence>
<evidence type="ECO:0000256" key="2">
    <source>
        <dbReference type="ARBA" id="ARBA00007069"/>
    </source>
</evidence>
<dbReference type="Pfam" id="PF00528">
    <property type="entry name" value="BPD_transp_1"/>
    <property type="match status" value="1"/>
</dbReference>
<evidence type="ECO:0000256" key="3">
    <source>
        <dbReference type="ARBA" id="ARBA00022448"/>
    </source>
</evidence>
<dbReference type="GO" id="GO:0055085">
    <property type="term" value="P:transmembrane transport"/>
    <property type="evidence" value="ECO:0007669"/>
    <property type="project" value="InterPro"/>
</dbReference>
<feature type="transmembrane region" description="Helical" evidence="8">
    <location>
        <begin position="194"/>
        <end position="219"/>
    </location>
</feature>
<dbReference type="CDD" id="cd06261">
    <property type="entry name" value="TM_PBP2"/>
    <property type="match status" value="1"/>
</dbReference>
<feature type="domain" description="ABC transmembrane type-1" evidence="9">
    <location>
        <begin position="64"/>
        <end position="273"/>
    </location>
</feature>
<evidence type="ECO:0000256" key="5">
    <source>
        <dbReference type="ARBA" id="ARBA00022692"/>
    </source>
</evidence>
<protein>
    <recommendedName>
        <fullName evidence="9">ABC transmembrane type-1 domain-containing protein</fullName>
    </recommendedName>
</protein>
<comment type="caution">
    <text evidence="10">The sequence shown here is derived from an EMBL/GenBank/DDBJ whole genome shotgun (WGS) entry which is preliminary data.</text>
</comment>
<keyword evidence="6 8" id="KW-1133">Transmembrane helix</keyword>
<sequence length="282" mass="32451">MQKSKRHIYLLSPLFTYFTIFFFAPLFILFIYSFWRTTSTGLVPTFTLYNYLYIFSRPLYPSIILKSIRIGFITSIICVGLSYPMAYSLTFKYKKLQDFVLYLILISLFSSYLVRVYAWKTILGYNGLINQILKHLGLIKEPLTFLLYSPTAVIITLVFIFIPFTILPIYSSLQNVDVDCIEAARDLGAGMHKAFYKVTLPLSMPGVITGFIFSFVLAAGDYVTPQMVGGTRGLMIGRIVQDQFGLTYNWPFGSALAYFTIFLLIFLINLVIWLTRLLKLRR</sequence>
<feature type="transmembrane region" description="Helical" evidence="8">
    <location>
        <begin position="152"/>
        <end position="173"/>
    </location>
</feature>
<feature type="transmembrane region" description="Helical" evidence="8">
    <location>
        <begin position="255"/>
        <end position="274"/>
    </location>
</feature>
<dbReference type="GO" id="GO:0005886">
    <property type="term" value="C:plasma membrane"/>
    <property type="evidence" value="ECO:0007669"/>
    <property type="project" value="UniProtKB-SubCell"/>
</dbReference>
<dbReference type="AlphaFoldDB" id="A0A0F9CXZ4"/>
<feature type="transmembrane region" description="Helical" evidence="8">
    <location>
        <begin position="68"/>
        <end position="87"/>
    </location>
</feature>
<keyword evidence="7 8" id="KW-0472">Membrane</keyword>